<keyword evidence="9" id="KW-0808">Transferase</keyword>
<keyword evidence="10" id="KW-1185">Reference proteome</keyword>
<reference evidence="9 10" key="1">
    <citation type="submission" date="2017-02" db="EMBL/GenBank/DDBJ databases">
        <authorList>
            <person name="Peterson S.W."/>
        </authorList>
    </citation>
    <scope>NUCLEOTIDE SEQUENCE [LARGE SCALE GENOMIC DNA]</scope>
    <source>
        <strain evidence="9 10">DSM 25262</strain>
    </source>
</reference>
<keyword evidence="3 5" id="KW-0597">Phosphoprotein</keyword>
<protein>
    <recommendedName>
        <fullName evidence="2">histidine kinase</fullName>
        <ecNumber evidence="2">2.7.13.3</ecNumber>
    </recommendedName>
</protein>
<dbReference type="InterPro" id="IPR036097">
    <property type="entry name" value="HisK_dim/P_sf"/>
</dbReference>
<dbReference type="SUPFAM" id="SSF55874">
    <property type="entry name" value="ATPase domain of HSP90 chaperone/DNA topoisomerase II/histidine kinase"/>
    <property type="match status" value="1"/>
</dbReference>
<dbReference type="SMART" id="SM00388">
    <property type="entry name" value="HisKA"/>
    <property type="match status" value="1"/>
</dbReference>
<dbReference type="SMART" id="SM00448">
    <property type="entry name" value="REC"/>
    <property type="match status" value="2"/>
</dbReference>
<dbReference type="PANTHER" id="PTHR45339:SF1">
    <property type="entry name" value="HYBRID SIGNAL TRANSDUCTION HISTIDINE KINASE J"/>
    <property type="match status" value="1"/>
</dbReference>
<dbReference type="PROSITE" id="PS50109">
    <property type="entry name" value="HIS_KIN"/>
    <property type="match status" value="1"/>
</dbReference>
<dbReference type="InterPro" id="IPR011006">
    <property type="entry name" value="CheY-like_superfamily"/>
</dbReference>
<name>A0A1T5JST7_9BACT</name>
<evidence type="ECO:0000256" key="2">
    <source>
        <dbReference type="ARBA" id="ARBA00012438"/>
    </source>
</evidence>
<evidence type="ECO:0000256" key="5">
    <source>
        <dbReference type="PROSITE-ProRule" id="PRU00169"/>
    </source>
</evidence>
<feature type="transmembrane region" description="Helical" evidence="6">
    <location>
        <begin position="12"/>
        <end position="39"/>
    </location>
</feature>
<comment type="catalytic activity">
    <reaction evidence="1">
        <text>ATP + protein L-histidine = ADP + protein N-phospho-L-histidine.</text>
        <dbReference type="EC" id="2.7.13.3"/>
    </reaction>
</comment>
<evidence type="ECO:0000256" key="4">
    <source>
        <dbReference type="ARBA" id="ARBA00023012"/>
    </source>
</evidence>
<organism evidence="9 10">
    <name type="scientific">Ohtaekwangia koreensis</name>
    <dbReference type="NCBI Taxonomy" id="688867"/>
    <lineage>
        <taxon>Bacteria</taxon>
        <taxon>Pseudomonadati</taxon>
        <taxon>Bacteroidota</taxon>
        <taxon>Cytophagia</taxon>
        <taxon>Cytophagales</taxon>
        <taxon>Fulvivirgaceae</taxon>
        <taxon>Ohtaekwangia</taxon>
    </lineage>
</organism>
<proteinExistence type="predicted"/>
<dbReference type="Gene3D" id="3.40.50.2300">
    <property type="match status" value="2"/>
</dbReference>
<dbReference type="SMART" id="SM00387">
    <property type="entry name" value="HATPase_c"/>
    <property type="match status" value="1"/>
</dbReference>
<dbReference type="SUPFAM" id="SSF52172">
    <property type="entry name" value="CheY-like"/>
    <property type="match status" value="2"/>
</dbReference>
<feature type="modified residue" description="4-aspartylphosphate" evidence="5">
    <location>
        <position position="519"/>
    </location>
</feature>
<dbReference type="InterPro" id="IPR001789">
    <property type="entry name" value="Sig_transdc_resp-reg_receiver"/>
</dbReference>
<dbReference type="GO" id="GO:0000155">
    <property type="term" value="F:phosphorelay sensor kinase activity"/>
    <property type="evidence" value="ECO:0007669"/>
    <property type="project" value="InterPro"/>
</dbReference>
<evidence type="ECO:0000259" key="8">
    <source>
        <dbReference type="PROSITE" id="PS50110"/>
    </source>
</evidence>
<dbReference type="PRINTS" id="PR00344">
    <property type="entry name" value="BCTRLSENSOR"/>
</dbReference>
<dbReference type="InterPro" id="IPR005467">
    <property type="entry name" value="His_kinase_dom"/>
</dbReference>
<dbReference type="InterPro" id="IPR004358">
    <property type="entry name" value="Sig_transdc_His_kin-like_C"/>
</dbReference>
<keyword evidence="6" id="KW-0812">Transmembrane</keyword>
<dbReference type="CDD" id="cd00082">
    <property type="entry name" value="HisKA"/>
    <property type="match status" value="1"/>
</dbReference>
<dbReference type="InterPro" id="IPR036890">
    <property type="entry name" value="HATPase_C_sf"/>
</dbReference>
<dbReference type="Gene3D" id="3.30.565.10">
    <property type="entry name" value="Histidine kinase-like ATPase, C-terminal domain"/>
    <property type="match status" value="1"/>
</dbReference>
<sequence length="592" mass="66338">MVYIFSAASSSAIFVLAPLWVELTILAGLIIVLLIFFGVRLNKIKHEKAELQRQVIEKAELLLYAGKREQKALEETAEVERAKKVLLGRINHEIRTPMNGIMGMVSLLSETSLTNEQKDFNDTIRNCGESLLTVINDILLSDILAHAKVESNAAELEQKDFDLRNSIEEVFDIFASHAAQKDIELIYQVDHRIPSQIIGDSTRLRQVLTNLVENSIKFTKQGEILVEVWIRSENANGTMDLGFEIRDSGIGIPAKDLAFLTNTISQSGAQQSGIGLFLCNRLVGMMGGIFTIESWEDEGTVVKFNIPVNAGSHMLRSNPDMVGVEGKRILIVEDNVTQRNVLKDEVAYWKLIPIVADSGKQAMEILSHGPDIDLVLAEMQMPEMNGMELSQTIRHLYPMLPIILMSTSGDETSKKHPEIFSSVVSKPIRFNNLSQRILSALLNRGESYTVDTAPAKPKLSTEFSKKYPLRILIAEDNRMNQKLAMRILGKLGYDPDIAENGKEVLEEVSKRIYDVILMDVQMPEMDGLEATRMIRVCLDTQPVIIAMTANAMQGDREECLKNGMDDYISKPVNLEDLVIILEKWALQVKVKQ</sequence>
<comment type="caution">
    <text evidence="5">Lacks conserved residue(s) required for the propagation of feature annotation.</text>
</comment>
<dbReference type="STRING" id="688867.SAMN05660236_1446"/>
<evidence type="ECO:0000256" key="3">
    <source>
        <dbReference type="ARBA" id="ARBA00022553"/>
    </source>
</evidence>
<dbReference type="SUPFAM" id="SSF47384">
    <property type="entry name" value="Homodimeric domain of signal transducing histidine kinase"/>
    <property type="match status" value="1"/>
</dbReference>
<dbReference type="AlphaFoldDB" id="A0A1T5JST7"/>
<feature type="domain" description="Response regulatory" evidence="8">
    <location>
        <begin position="470"/>
        <end position="585"/>
    </location>
</feature>
<dbReference type="InterPro" id="IPR003661">
    <property type="entry name" value="HisK_dim/P_dom"/>
</dbReference>
<evidence type="ECO:0000256" key="1">
    <source>
        <dbReference type="ARBA" id="ARBA00000085"/>
    </source>
</evidence>
<dbReference type="PROSITE" id="PS50110">
    <property type="entry name" value="RESPONSE_REGULATORY"/>
    <property type="match status" value="2"/>
</dbReference>
<gene>
    <name evidence="9" type="ORF">SAMN05660236_1446</name>
</gene>
<keyword evidence="6" id="KW-1133">Transmembrane helix</keyword>
<dbReference type="Pfam" id="PF02518">
    <property type="entry name" value="HATPase_c"/>
    <property type="match status" value="1"/>
</dbReference>
<dbReference type="Pfam" id="PF00072">
    <property type="entry name" value="Response_reg"/>
    <property type="match status" value="2"/>
</dbReference>
<dbReference type="CDD" id="cd17546">
    <property type="entry name" value="REC_hyHK_CKI1_RcsC-like"/>
    <property type="match status" value="1"/>
</dbReference>
<feature type="domain" description="Histidine kinase" evidence="7">
    <location>
        <begin position="89"/>
        <end position="310"/>
    </location>
</feature>
<accession>A0A1T5JST7</accession>
<dbReference type="RefSeq" id="WP_079685982.1">
    <property type="nucleotide sequence ID" value="NZ_FUZU01000001.1"/>
</dbReference>
<evidence type="ECO:0000256" key="6">
    <source>
        <dbReference type="SAM" id="Phobius"/>
    </source>
</evidence>
<keyword evidence="4" id="KW-0902">Two-component regulatory system</keyword>
<dbReference type="Proteomes" id="UP000190961">
    <property type="component" value="Unassembled WGS sequence"/>
</dbReference>
<feature type="domain" description="Response regulatory" evidence="8">
    <location>
        <begin position="328"/>
        <end position="441"/>
    </location>
</feature>
<keyword evidence="9" id="KW-0418">Kinase</keyword>
<keyword evidence="6" id="KW-0472">Membrane</keyword>
<evidence type="ECO:0000313" key="10">
    <source>
        <dbReference type="Proteomes" id="UP000190961"/>
    </source>
</evidence>
<dbReference type="GO" id="GO:0071474">
    <property type="term" value="P:cellular hyperosmotic response"/>
    <property type="evidence" value="ECO:0007669"/>
    <property type="project" value="TreeGrafter"/>
</dbReference>
<dbReference type="InterPro" id="IPR003594">
    <property type="entry name" value="HATPase_dom"/>
</dbReference>
<dbReference type="EC" id="2.7.13.3" evidence="2"/>
<dbReference type="Gene3D" id="1.10.287.130">
    <property type="match status" value="1"/>
</dbReference>
<evidence type="ECO:0000259" key="7">
    <source>
        <dbReference type="PROSITE" id="PS50109"/>
    </source>
</evidence>
<dbReference type="OrthoDB" id="9809670at2"/>
<dbReference type="PANTHER" id="PTHR45339">
    <property type="entry name" value="HYBRID SIGNAL TRANSDUCTION HISTIDINE KINASE J"/>
    <property type="match status" value="1"/>
</dbReference>
<dbReference type="EMBL" id="FUZU01000001">
    <property type="protein sequence ID" value="SKC54440.1"/>
    <property type="molecule type" value="Genomic_DNA"/>
</dbReference>
<evidence type="ECO:0000313" key="9">
    <source>
        <dbReference type="EMBL" id="SKC54440.1"/>
    </source>
</evidence>
<dbReference type="Pfam" id="PF00512">
    <property type="entry name" value="HisKA"/>
    <property type="match status" value="1"/>
</dbReference>